<evidence type="ECO:0000313" key="12">
    <source>
        <dbReference type="Proteomes" id="UP001377567"/>
    </source>
</evidence>
<comment type="subcellular location">
    <subcellularLocation>
        <location evidence="8">Mitochondrion</location>
    </subcellularLocation>
</comment>
<feature type="binding site" evidence="10">
    <location>
        <position position="241"/>
    </location>
    <ligand>
        <name>NADP(+)</name>
        <dbReference type="ChEBI" id="CHEBI:58349"/>
    </ligand>
</feature>
<protein>
    <recommendedName>
        <fullName evidence="8">NADPH:adrenodoxin oxidoreductase, mitochondrial</fullName>
        <ecNumber evidence="8">1.18.1.6</ecNumber>
    </recommendedName>
</protein>
<dbReference type="Pfam" id="PF13450">
    <property type="entry name" value="NAD_binding_8"/>
    <property type="match status" value="1"/>
</dbReference>
<evidence type="ECO:0000256" key="3">
    <source>
        <dbReference type="ARBA" id="ARBA00022630"/>
    </source>
</evidence>
<evidence type="ECO:0000256" key="4">
    <source>
        <dbReference type="ARBA" id="ARBA00022827"/>
    </source>
</evidence>
<name>A0AAV5S6M0_MAUHU</name>
<accession>A0AAV5S6M0</accession>
<dbReference type="InterPro" id="IPR021163">
    <property type="entry name" value="Ferredox_Rdtase_adrenod"/>
</dbReference>
<dbReference type="PIRSF" id="PIRSF000362">
    <property type="entry name" value="FNR"/>
    <property type="match status" value="1"/>
</dbReference>
<evidence type="ECO:0000256" key="2">
    <source>
        <dbReference type="ARBA" id="ARBA00008312"/>
    </source>
</evidence>
<comment type="caution">
    <text evidence="11">The sequence shown here is derived from an EMBL/GenBank/DDBJ whole genome shotgun (WGS) entry which is preliminary data.</text>
</comment>
<keyword evidence="12" id="KW-1185">Reference proteome</keyword>
<feature type="binding site" evidence="9">
    <location>
        <position position="94"/>
    </location>
    <ligand>
        <name>FAD</name>
        <dbReference type="ChEBI" id="CHEBI:57692"/>
    </ligand>
</feature>
<dbReference type="PANTHER" id="PTHR48467">
    <property type="entry name" value="GLUTAMATE SYNTHASE 1 [NADH], CHLOROPLASTIC-LIKE"/>
    <property type="match status" value="1"/>
</dbReference>
<comment type="similarity">
    <text evidence="2 8">Belongs to the ferredoxin--NADP reductase type 1 family.</text>
</comment>
<keyword evidence="6 8" id="KW-0560">Oxidoreductase</keyword>
<proteinExistence type="inferred from homology"/>
<dbReference type="SUPFAM" id="SSF51971">
    <property type="entry name" value="Nucleotide-binding domain"/>
    <property type="match status" value="1"/>
</dbReference>
<feature type="binding site" evidence="9">
    <location>
        <position position="41"/>
    </location>
    <ligand>
        <name>FAD</name>
        <dbReference type="ChEBI" id="CHEBI:57692"/>
    </ligand>
</feature>
<comment type="catalytic activity">
    <reaction evidence="7 8">
        <text>2 reduced [adrenodoxin] + NADP(+) + H(+) = 2 oxidized [adrenodoxin] + NADPH</text>
        <dbReference type="Rhea" id="RHEA:42312"/>
        <dbReference type="Rhea" id="RHEA-COMP:9998"/>
        <dbReference type="Rhea" id="RHEA-COMP:9999"/>
        <dbReference type="ChEBI" id="CHEBI:15378"/>
        <dbReference type="ChEBI" id="CHEBI:33737"/>
        <dbReference type="ChEBI" id="CHEBI:33738"/>
        <dbReference type="ChEBI" id="CHEBI:57783"/>
        <dbReference type="ChEBI" id="CHEBI:58349"/>
        <dbReference type="EC" id="1.18.1.6"/>
    </reaction>
</comment>
<feature type="binding site" evidence="9">
    <location>
        <begin position="422"/>
        <end position="424"/>
    </location>
    <ligand>
        <name>FAD</name>
        <dbReference type="ChEBI" id="CHEBI:57692"/>
    </ligand>
</feature>
<dbReference type="EC" id="1.18.1.6" evidence="8"/>
<dbReference type="InterPro" id="IPR036188">
    <property type="entry name" value="FAD/NAD-bd_sf"/>
</dbReference>
<dbReference type="InterPro" id="IPR055275">
    <property type="entry name" value="Ferredox_Rdtase"/>
</dbReference>
<evidence type="ECO:0000256" key="5">
    <source>
        <dbReference type="ARBA" id="ARBA00022857"/>
    </source>
</evidence>
<dbReference type="EMBL" id="BTGD01000025">
    <property type="protein sequence ID" value="GMM58767.1"/>
    <property type="molecule type" value="Genomic_DNA"/>
</dbReference>
<keyword evidence="8" id="KW-0496">Mitochondrion</keyword>
<keyword evidence="3 8" id="KW-0285">Flavoprotein</keyword>
<dbReference type="Gene3D" id="3.50.50.60">
    <property type="entry name" value="FAD/NAD(P)-binding domain"/>
    <property type="match status" value="1"/>
</dbReference>
<dbReference type="AlphaFoldDB" id="A0AAV5S6M0"/>
<feature type="binding site" evidence="9">
    <location>
        <position position="415"/>
    </location>
    <ligand>
        <name>FAD</name>
        <dbReference type="ChEBI" id="CHEBI:57692"/>
    </ligand>
</feature>
<dbReference type="PRINTS" id="PR00419">
    <property type="entry name" value="ADXRDTASE"/>
</dbReference>
<comment type="cofactor">
    <cofactor evidence="1 8 9">
        <name>FAD</name>
        <dbReference type="ChEBI" id="CHEBI:57692"/>
    </cofactor>
</comment>
<feature type="binding site" evidence="9">
    <location>
        <position position="49"/>
    </location>
    <ligand>
        <name>FAD</name>
        <dbReference type="ChEBI" id="CHEBI:57692"/>
    </ligand>
</feature>
<dbReference type="PANTHER" id="PTHR48467:SF1">
    <property type="entry name" value="GLUTAMATE SYNTHASE 1 [NADH], CHLOROPLASTIC-LIKE"/>
    <property type="match status" value="1"/>
</dbReference>
<evidence type="ECO:0000256" key="7">
    <source>
        <dbReference type="ARBA" id="ARBA00048933"/>
    </source>
</evidence>
<feature type="binding site" evidence="10">
    <location>
        <begin position="183"/>
        <end position="186"/>
    </location>
    <ligand>
        <name>NADP(+)</name>
        <dbReference type="ChEBI" id="CHEBI:58349"/>
    </ligand>
</feature>
<feature type="binding site" evidence="10">
    <location>
        <position position="422"/>
    </location>
    <ligand>
        <name>NADP(+)</name>
        <dbReference type="ChEBI" id="CHEBI:58349"/>
    </ligand>
</feature>
<keyword evidence="4 8" id="KW-0274">FAD</keyword>
<feature type="binding site" evidence="9">
    <location>
        <position position="16"/>
    </location>
    <ligand>
        <name>FAD</name>
        <dbReference type="ChEBI" id="CHEBI:57692"/>
    </ligand>
</feature>
<evidence type="ECO:0000256" key="9">
    <source>
        <dbReference type="PIRSR" id="PIRSR000362-1"/>
    </source>
</evidence>
<dbReference type="GO" id="GO:0005739">
    <property type="term" value="C:mitochondrion"/>
    <property type="evidence" value="ECO:0007669"/>
    <property type="project" value="UniProtKB-SubCell"/>
</dbReference>
<reference evidence="11 12" key="1">
    <citation type="journal article" date="2023" name="Elife">
        <title>Identification of key yeast species and microbe-microbe interactions impacting larval growth of Drosophila in the wild.</title>
        <authorList>
            <person name="Mure A."/>
            <person name="Sugiura Y."/>
            <person name="Maeda R."/>
            <person name="Honda K."/>
            <person name="Sakurai N."/>
            <person name="Takahashi Y."/>
            <person name="Watada M."/>
            <person name="Katoh T."/>
            <person name="Gotoh A."/>
            <person name="Gotoh Y."/>
            <person name="Taniguchi I."/>
            <person name="Nakamura K."/>
            <person name="Hayashi T."/>
            <person name="Katayama T."/>
            <person name="Uemura T."/>
            <person name="Hattori Y."/>
        </authorList>
    </citation>
    <scope>NUCLEOTIDE SEQUENCE [LARGE SCALE GENOMIC DNA]</scope>
    <source>
        <strain evidence="11 12">KH-74</strain>
    </source>
</reference>
<gene>
    <name evidence="11" type="ORF">DAKH74_053840</name>
</gene>
<feature type="binding site" evidence="10">
    <location>
        <begin position="229"/>
        <end position="230"/>
    </location>
    <ligand>
        <name>NADP(+)</name>
        <dbReference type="ChEBI" id="CHEBI:58349"/>
    </ligand>
</feature>
<dbReference type="Proteomes" id="UP001377567">
    <property type="component" value="Unassembled WGS sequence"/>
</dbReference>
<keyword evidence="5 8" id="KW-0521">NADP</keyword>
<evidence type="ECO:0000313" key="11">
    <source>
        <dbReference type="EMBL" id="GMM58767.1"/>
    </source>
</evidence>
<evidence type="ECO:0000256" key="8">
    <source>
        <dbReference type="PIRNR" id="PIRNR000362"/>
    </source>
</evidence>
<sequence>MSQVARNISIIGSGPSGLYTAYHLVKKANTIKVPINIKIWEKNPVPFGLSRYGVAPDHPEVKNCEDTFTTMFREYEELSAGFCKSLQFIGNTIVGQPSMSSATNPFENHVALKSLMQTEDVVVLSYGCNGDRRLNIPHEEECSSVFTSRQFVNWYNGQFDVALSDKFMKFDWSKVRKVGIIGNGNVALDVARLLISNQVKELWGVSDISTVALEQLNKAPIESVKIIGRRDFSHSKFTNKEYRELWELEKYGIFGNIISTEFDTLVKDIKAPSNDRVMMRRLEMSKEYLLPFDQRSKKNYKKVRPPIERAESKKHWEFDYLLSPVGINMHPGTKDLKSVTFAQNVMQKDGSLVQSDSTVTTDFDLLITSLGYKGEPLEEFGELGIQFDRSHVKNIDGRVLSNSDVPIPGLYTSGWINNGGQGVIANTMQGAFQVADRILEDMAAKPIHKKSTSNAELNTQLPNQTTWADWEEINKKELQKGKAQGKNRSKYITVDSVMNVLKTN</sequence>
<dbReference type="Gene3D" id="3.40.50.720">
    <property type="entry name" value="NAD(P)-binding Rossmann-like Domain"/>
    <property type="match status" value="1"/>
</dbReference>
<dbReference type="GO" id="GO:0016491">
    <property type="term" value="F:oxidoreductase activity"/>
    <property type="evidence" value="ECO:0007669"/>
    <property type="project" value="UniProtKB-KW"/>
</dbReference>
<evidence type="ECO:0000256" key="10">
    <source>
        <dbReference type="PIRSR" id="PIRSR000362-2"/>
    </source>
</evidence>
<organism evidence="11 12">
    <name type="scientific">Maudiozyma humilis</name>
    <name type="common">Sour dough yeast</name>
    <name type="synonym">Kazachstania humilis</name>
    <dbReference type="NCBI Taxonomy" id="51915"/>
    <lineage>
        <taxon>Eukaryota</taxon>
        <taxon>Fungi</taxon>
        <taxon>Dikarya</taxon>
        <taxon>Ascomycota</taxon>
        <taxon>Saccharomycotina</taxon>
        <taxon>Saccharomycetes</taxon>
        <taxon>Saccharomycetales</taxon>
        <taxon>Saccharomycetaceae</taxon>
        <taxon>Maudiozyma</taxon>
    </lineage>
</organism>
<evidence type="ECO:0000256" key="6">
    <source>
        <dbReference type="ARBA" id="ARBA00023002"/>
    </source>
</evidence>
<evidence type="ECO:0000256" key="1">
    <source>
        <dbReference type="ARBA" id="ARBA00001974"/>
    </source>
</evidence>